<keyword evidence="3" id="KW-0238">DNA-binding</keyword>
<dbReference type="Pfam" id="PF01420">
    <property type="entry name" value="Methylase_S"/>
    <property type="match status" value="1"/>
</dbReference>
<dbReference type="SUPFAM" id="SSF116734">
    <property type="entry name" value="DNA methylase specificity domain"/>
    <property type="match status" value="1"/>
</dbReference>
<name>A0ABU3TZV9_9FIRM</name>
<keyword evidence="5" id="KW-0378">Hydrolase</keyword>
<dbReference type="GO" id="GO:0004519">
    <property type="term" value="F:endonuclease activity"/>
    <property type="evidence" value="ECO:0007669"/>
    <property type="project" value="UniProtKB-KW"/>
</dbReference>
<accession>A0ABU3TZV9</accession>
<dbReference type="InterPro" id="IPR000055">
    <property type="entry name" value="Restrct_endonuc_typeI_TRD"/>
</dbReference>
<protein>
    <submittedName>
        <fullName evidence="5">Restriction endonuclease subunit S</fullName>
        <ecNumber evidence="5">3.1.21.-</ecNumber>
    </submittedName>
</protein>
<evidence type="ECO:0000259" key="4">
    <source>
        <dbReference type="Pfam" id="PF01420"/>
    </source>
</evidence>
<dbReference type="PANTHER" id="PTHR30408">
    <property type="entry name" value="TYPE-1 RESTRICTION ENZYME ECOKI SPECIFICITY PROTEIN"/>
    <property type="match status" value="1"/>
</dbReference>
<dbReference type="InterPro" id="IPR044946">
    <property type="entry name" value="Restrct_endonuc_typeI_TRD_sf"/>
</dbReference>
<dbReference type="PANTHER" id="PTHR30408:SF13">
    <property type="entry name" value="TYPE I RESTRICTION ENZYME HINDI SPECIFICITY SUBUNIT"/>
    <property type="match status" value="1"/>
</dbReference>
<feature type="domain" description="Type I restriction modification DNA specificity" evidence="4">
    <location>
        <begin position="8"/>
        <end position="157"/>
    </location>
</feature>
<comment type="similarity">
    <text evidence="1">Belongs to the type-I restriction system S methylase family.</text>
</comment>
<dbReference type="Proteomes" id="UP001263246">
    <property type="component" value="Unassembled WGS sequence"/>
</dbReference>
<keyword evidence="5" id="KW-0540">Nuclease</keyword>
<dbReference type="InterPro" id="IPR052021">
    <property type="entry name" value="Type-I_RS_S_subunit"/>
</dbReference>
<keyword evidence="2" id="KW-0680">Restriction system</keyword>
<proteinExistence type="inferred from homology"/>
<reference evidence="5 6" key="1">
    <citation type="submission" date="2023-10" db="EMBL/GenBank/DDBJ databases">
        <title>Host Genetic Regulation of Human Gut Microbial Structural Variation.</title>
        <authorList>
            <person name="Harmsen H.J.M."/>
        </authorList>
    </citation>
    <scope>NUCLEOTIDE SEQUENCE [LARGE SCALE GENOMIC DNA]</scope>
    <source>
        <strain evidence="5 6">HTF-F</strain>
    </source>
</reference>
<evidence type="ECO:0000313" key="5">
    <source>
        <dbReference type="EMBL" id="MDU8688855.1"/>
    </source>
</evidence>
<gene>
    <name evidence="5" type="ORF">RX402_08875</name>
</gene>
<keyword evidence="6" id="KW-1185">Reference proteome</keyword>
<dbReference type="RefSeq" id="WP_256469134.1">
    <property type="nucleotide sequence ID" value="NZ_JAWHPR010000004.1"/>
</dbReference>
<evidence type="ECO:0000256" key="2">
    <source>
        <dbReference type="ARBA" id="ARBA00022747"/>
    </source>
</evidence>
<organism evidence="5 6">
    <name type="scientific">Faecalibacterium wellingii</name>
    <dbReference type="NCBI Taxonomy" id="2929491"/>
    <lineage>
        <taxon>Bacteria</taxon>
        <taxon>Bacillati</taxon>
        <taxon>Bacillota</taxon>
        <taxon>Clostridia</taxon>
        <taxon>Eubacteriales</taxon>
        <taxon>Oscillospiraceae</taxon>
        <taxon>Faecalibacterium</taxon>
    </lineage>
</organism>
<evidence type="ECO:0000256" key="1">
    <source>
        <dbReference type="ARBA" id="ARBA00010923"/>
    </source>
</evidence>
<dbReference type="Gene3D" id="3.90.220.20">
    <property type="entry name" value="DNA methylase specificity domains"/>
    <property type="match status" value="1"/>
</dbReference>
<dbReference type="EMBL" id="JAWHPR010000004">
    <property type="protein sequence ID" value="MDU8688855.1"/>
    <property type="molecule type" value="Genomic_DNA"/>
</dbReference>
<evidence type="ECO:0000256" key="3">
    <source>
        <dbReference type="ARBA" id="ARBA00023125"/>
    </source>
</evidence>
<dbReference type="GO" id="GO:0016787">
    <property type="term" value="F:hydrolase activity"/>
    <property type="evidence" value="ECO:0007669"/>
    <property type="project" value="UniProtKB-KW"/>
</dbReference>
<dbReference type="EC" id="3.1.21.-" evidence="5"/>
<sequence>MPFDGSQPSSWKEMTVDDIASDVICGKTPPTADPQNYGGTIPFITIPDMHGSVYTTSTARFLSEKGASTQPGKMLPANSVCVSCIASVGLVCLTAEPSQTNQQINSIICKDQISPFYVYTKMTTLNEYLKQLGAGGSTTLNINKTLFGQIPILLPDEASMKEYHNKVEPLFSSIRENQYEIQHLESLKRLLLSQISSR</sequence>
<keyword evidence="5" id="KW-0255">Endonuclease</keyword>
<dbReference type="CDD" id="cd17251">
    <property type="entry name" value="RMtype1_S_HinAWORF1578P-TRD2-CR2_like"/>
    <property type="match status" value="1"/>
</dbReference>
<comment type="caution">
    <text evidence="5">The sequence shown here is derived from an EMBL/GenBank/DDBJ whole genome shotgun (WGS) entry which is preliminary data.</text>
</comment>
<evidence type="ECO:0000313" key="6">
    <source>
        <dbReference type="Proteomes" id="UP001263246"/>
    </source>
</evidence>